<proteinExistence type="inferred from homology"/>
<dbReference type="InterPro" id="IPR052178">
    <property type="entry name" value="Sec_Metab_Biosynth_SDR"/>
</dbReference>
<dbReference type="PANTHER" id="PTHR43618">
    <property type="entry name" value="7-ALPHA-HYDROXYSTEROID DEHYDROGENASE"/>
    <property type="match status" value="1"/>
</dbReference>
<dbReference type="RefSeq" id="XP_020431572.1">
    <property type="nucleotide sequence ID" value="XM_020578703.1"/>
</dbReference>
<comment type="similarity">
    <text evidence="1 4">Belongs to the short-chain dehydrogenases/reductases (SDR) family.</text>
</comment>
<dbReference type="InterPro" id="IPR020904">
    <property type="entry name" value="Sc_DH/Rdtase_CS"/>
</dbReference>
<dbReference type="SUPFAM" id="SSF51735">
    <property type="entry name" value="NAD(P)-binding Rossmann-fold domains"/>
    <property type="match status" value="1"/>
</dbReference>
<accession>D3BH67</accession>
<dbReference type="PRINTS" id="PR00081">
    <property type="entry name" value="GDHRDH"/>
</dbReference>
<evidence type="ECO:0000313" key="6">
    <source>
        <dbReference type="Proteomes" id="UP000001396"/>
    </source>
</evidence>
<dbReference type="PANTHER" id="PTHR43618:SF17">
    <property type="entry name" value="RHAMNOLIPIDS BIOSYNTHESIS 3-OXOACYL-[ACYL-CARRIER-PROTEIN] REDUCTASE"/>
    <property type="match status" value="1"/>
</dbReference>
<dbReference type="STRING" id="670386.D3BH67"/>
<evidence type="ECO:0000256" key="2">
    <source>
        <dbReference type="ARBA" id="ARBA00022857"/>
    </source>
</evidence>
<reference evidence="5 6" key="1">
    <citation type="journal article" date="2011" name="Genome Res.">
        <title>Phylogeny-wide analysis of social amoeba genomes highlights ancient origins for complex intercellular communication.</title>
        <authorList>
            <person name="Heidel A.J."/>
            <person name="Lawal H.M."/>
            <person name="Felder M."/>
            <person name="Schilde C."/>
            <person name="Helps N.R."/>
            <person name="Tunggal B."/>
            <person name="Rivero F."/>
            <person name="John U."/>
            <person name="Schleicher M."/>
            <person name="Eichinger L."/>
            <person name="Platzer M."/>
            <person name="Noegel A.A."/>
            <person name="Schaap P."/>
            <person name="Gloeckner G."/>
        </authorList>
    </citation>
    <scope>NUCLEOTIDE SEQUENCE [LARGE SCALE GENOMIC DNA]</scope>
    <source>
        <strain evidence="6">ATCC 26659 / Pp 5 / PN500</strain>
    </source>
</reference>
<protein>
    <submittedName>
        <fullName evidence="5">Rhamnolipids biosynthesis 3-oxoacyl-[acyl-carrier protein] reductase</fullName>
    </submittedName>
</protein>
<dbReference type="InterPro" id="IPR002347">
    <property type="entry name" value="SDR_fam"/>
</dbReference>
<dbReference type="InterPro" id="IPR036291">
    <property type="entry name" value="NAD(P)-bd_dom_sf"/>
</dbReference>
<evidence type="ECO:0000256" key="3">
    <source>
        <dbReference type="ARBA" id="ARBA00023002"/>
    </source>
</evidence>
<dbReference type="Pfam" id="PF00106">
    <property type="entry name" value="adh_short"/>
    <property type="match status" value="1"/>
</dbReference>
<comment type="caution">
    <text evidence="5">The sequence shown here is derived from an EMBL/GenBank/DDBJ whole genome shotgun (WGS) entry which is preliminary data.</text>
</comment>
<dbReference type="Proteomes" id="UP000001396">
    <property type="component" value="Unassembled WGS sequence"/>
</dbReference>
<gene>
    <name evidence="5" type="ORF">PPL_07869</name>
</gene>
<evidence type="ECO:0000256" key="1">
    <source>
        <dbReference type="ARBA" id="ARBA00006484"/>
    </source>
</evidence>
<organism evidence="5 6">
    <name type="scientific">Heterostelium pallidum (strain ATCC 26659 / Pp 5 / PN500)</name>
    <name type="common">Cellular slime mold</name>
    <name type="synonym">Polysphondylium pallidum</name>
    <dbReference type="NCBI Taxonomy" id="670386"/>
    <lineage>
        <taxon>Eukaryota</taxon>
        <taxon>Amoebozoa</taxon>
        <taxon>Evosea</taxon>
        <taxon>Eumycetozoa</taxon>
        <taxon>Dictyostelia</taxon>
        <taxon>Acytosteliales</taxon>
        <taxon>Acytosteliaceae</taxon>
        <taxon>Heterostelium</taxon>
    </lineage>
</organism>
<keyword evidence="6" id="KW-1185">Reference proteome</keyword>
<dbReference type="InParanoid" id="D3BH67"/>
<keyword evidence="2" id="KW-0521">NADP</keyword>
<dbReference type="EMBL" id="ADBJ01000035">
    <property type="protein sequence ID" value="EFA79451.1"/>
    <property type="molecule type" value="Genomic_DNA"/>
</dbReference>
<sequence length="257" mass="27419">MLTCNYINGVTPNTVSGGSNQFSLFDIKGKVALVSGGGSGIGLGISAALIKHGAKVYICSRDFKKCEATAQELTKIGPGTCIAIAADISKVDQLVWFGLVNNSGCNWAAELEEFPDSGWDKVMNLNVKAVFNLTVACLPLLRVKATNADPSRVINIGSIDGIRIPSLDTYSYSASKAAVHQLTKTLANRLAHENITVNAIAAGPFMSKMTKVTFEKFHDAVTASVALGRMGDNEDLEGITIFLSSKARWREEFGAQI</sequence>
<dbReference type="GeneID" id="31363350"/>
<dbReference type="GO" id="GO:0016491">
    <property type="term" value="F:oxidoreductase activity"/>
    <property type="evidence" value="ECO:0007669"/>
    <property type="project" value="UniProtKB-KW"/>
</dbReference>
<evidence type="ECO:0000256" key="4">
    <source>
        <dbReference type="RuleBase" id="RU000363"/>
    </source>
</evidence>
<name>D3BH67_HETP5</name>
<dbReference type="AlphaFoldDB" id="D3BH67"/>
<dbReference type="PRINTS" id="PR00080">
    <property type="entry name" value="SDRFAMILY"/>
</dbReference>
<dbReference type="Gene3D" id="3.40.50.720">
    <property type="entry name" value="NAD(P)-binding Rossmann-like Domain"/>
    <property type="match status" value="1"/>
</dbReference>
<evidence type="ECO:0000313" key="5">
    <source>
        <dbReference type="EMBL" id="EFA79451.1"/>
    </source>
</evidence>
<dbReference type="PROSITE" id="PS00061">
    <property type="entry name" value="ADH_SHORT"/>
    <property type="match status" value="1"/>
</dbReference>
<dbReference type="OMA" id="EFHSCDV"/>
<keyword evidence="3" id="KW-0560">Oxidoreductase</keyword>